<name>A0ABD0LBK2_9CAEN</name>
<evidence type="ECO:0008006" key="9">
    <source>
        <dbReference type="Google" id="ProtNLM"/>
    </source>
</evidence>
<dbReference type="Pfam" id="PF16687">
    <property type="entry name" value="ELYS-bb"/>
    <property type="match status" value="1"/>
</dbReference>
<feature type="domain" description="ELYS beta-propeller" evidence="6">
    <location>
        <begin position="157"/>
        <end position="653"/>
    </location>
</feature>
<evidence type="ECO:0000259" key="6">
    <source>
        <dbReference type="Pfam" id="PF16687"/>
    </source>
</evidence>
<keyword evidence="3" id="KW-0175">Coiled coil</keyword>
<evidence type="ECO:0000256" key="3">
    <source>
        <dbReference type="SAM" id="Coils"/>
    </source>
</evidence>
<comment type="subcellular location">
    <subcellularLocation>
        <location evidence="1">Nucleus</location>
    </subcellularLocation>
</comment>
<feature type="domain" description="ELYS-like" evidence="5">
    <location>
        <begin position="901"/>
        <end position="962"/>
    </location>
</feature>
<keyword evidence="8" id="KW-1185">Reference proteome</keyword>
<dbReference type="EMBL" id="JACVVK020000064">
    <property type="protein sequence ID" value="KAK7496763.1"/>
    <property type="molecule type" value="Genomic_DNA"/>
</dbReference>
<evidence type="ECO:0000259" key="5">
    <source>
        <dbReference type="Pfam" id="PF13934"/>
    </source>
</evidence>
<evidence type="ECO:0000256" key="4">
    <source>
        <dbReference type="SAM" id="MobiDB-lite"/>
    </source>
</evidence>
<dbReference type="GO" id="GO:0005634">
    <property type="term" value="C:nucleus"/>
    <property type="evidence" value="ECO:0007669"/>
    <property type="project" value="UniProtKB-SubCell"/>
</dbReference>
<feature type="region of interest" description="Disordered" evidence="4">
    <location>
        <begin position="1"/>
        <end position="21"/>
    </location>
</feature>
<comment type="caution">
    <text evidence="7">The sequence shown here is derived from an EMBL/GenBank/DDBJ whole genome shotgun (WGS) entry which is preliminary data.</text>
</comment>
<dbReference type="InterPro" id="IPR032040">
    <property type="entry name" value="ELYS-bb"/>
</dbReference>
<protein>
    <recommendedName>
        <fullName evidence="9">ELYS-like domain-containing protein</fullName>
    </recommendedName>
</protein>
<evidence type="ECO:0000313" key="7">
    <source>
        <dbReference type="EMBL" id="KAK7496763.1"/>
    </source>
</evidence>
<feature type="coiled-coil region" evidence="3">
    <location>
        <begin position="1268"/>
        <end position="1295"/>
    </location>
</feature>
<dbReference type="PANTHER" id="PTHR21583:SF8">
    <property type="entry name" value="PROTEIN ELYS"/>
    <property type="match status" value="1"/>
</dbReference>
<sequence length="1421" mass="157533">MTLRAKTETSPATTTDLPSNLSIAPESMAKDAAWIVSTSSVVRNLSNSLVVSTDPAQLGKDAGTLSADTHTHKPATHYHTIAAEPHTHTEPVLSLKQACLTERELSPVVVRVASNSQCSAASAALSCVRMCQCSRDGLVDSRSTCGLAVNPPTMRLDLQPDGASELLPFQACCLKALDSVEFANAHASVSEDGSLTWIFKGAVLEVISATTGLRVASLQVAQQLRDEQATVACVCEFRCQGRARLLVGINGAAEQGMVVLLDVASSMVVKAMQIPQQVTCLESVLRYGGSNVPRWALSEQLRQFYGVVAVGTDGGYVYLVDMCLDTPTMLEPLQSVGVSPLQLLNLREKNVDAVRKDALASGRHLALLLGEDGDQISQLCSPSMKSGSLAIGYSFGGFHLWKLFNPALDYASAVEPEDLPVAFFVYQEPENDPKNFAYLWVARDDKISEQKEESTCSVSLYQLCYSRKTFYASYGCFYEELSAVLLRMEHNLTSEPYNSRNTTTWSSQLLSAYTIADPNYHPPASLTVNDSFEEACQGPDLSLCAFVWEAQDSRTNGATDIFLAIFDMNRWYHAQMPSRVKCIGVMGQECCPYFAVYQLTDILQQDGCSFLQDVRVKPGSLLRFVNTSPMPPEQHFYPSSLAFDALCVFTSGIASASFLGVQRQVLANLEASGPGCLLKPADFYHRCIQTGLLPRSPETPTSVSHEEHQRMALLTMALEHGKIRFITACIRSWADGGKAVFACLHLEFVYQGCTLQFLLAWAWDRVTALKQQIDLTSRPLYDWSGTPVDQRMLQVLQSCLCGLAHLRTILHLLLTQSTPVTDQGQAELEHRIQVVSLLHHHLKLVLWFIHNHLLPEHDEAGDPSPSHYIYPSSELTQMFQDRRAEMKKLDSKAEPHDMILIDALVHSTGTAVSELWQNEGGSGQYPPPSLHAALSMYLMDNVSENTKNAILLYLLFDMARVAHGHQEEVGSDVTQLRDYGSVHHVFTCCSMAFGLLKKIFQFLKVIGGCLVIVFQFAEKIPLFTKAFEVPMGLVQQVHGFWLIDHLSFEEGVPQLLHQGFSQELGPWQHSCILNALLSQGEITLAARYLSVRNPPVSTPDDMKTRLSILVANSCGPVQQEHMLKHVFHSCQQRKLMDLLFELPLNETEERCLQTFLSENVDASSAELLVLHLLQRAQYVPAIRLNDRLRHRATIDMSLKARDRTKTRNVIVEGFRLSLPATQQYLINHPPAMAKTPFTRRIEVMRPKPLSTMVTKCVERQVNSKSSLVMAVMDKVAEAEKVMAEEEQEAESMDIQREELNVPQKMDVVDSETLAVHNPGPFLCTPTMSRARSRLSMGGQVIYPMVKSVTTPSLLTSQILTSPVSPQHARRSKVFTADCMSLLQTPKIDHTPVPTISPLRRAITPHSILKVSRVQRSSTKAK</sequence>
<evidence type="ECO:0000256" key="1">
    <source>
        <dbReference type="ARBA" id="ARBA00004123"/>
    </source>
</evidence>
<accession>A0ABD0LBK2</accession>
<dbReference type="Pfam" id="PF13934">
    <property type="entry name" value="ELYS"/>
    <property type="match status" value="2"/>
</dbReference>
<dbReference type="Proteomes" id="UP001519460">
    <property type="component" value="Unassembled WGS sequence"/>
</dbReference>
<feature type="domain" description="ELYS-like" evidence="5">
    <location>
        <begin position="1020"/>
        <end position="1158"/>
    </location>
</feature>
<organism evidence="7 8">
    <name type="scientific">Batillaria attramentaria</name>
    <dbReference type="NCBI Taxonomy" id="370345"/>
    <lineage>
        <taxon>Eukaryota</taxon>
        <taxon>Metazoa</taxon>
        <taxon>Spiralia</taxon>
        <taxon>Lophotrochozoa</taxon>
        <taxon>Mollusca</taxon>
        <taxon>Gastropoda</taxon>
        <taxon>Caenogastropoda</taxon>
        <taxon>Sorbeoconcha</taxon>
        <taxon>Cerithioidea</taxon>
        <taxon>Batillariidae</taxon>
        <taxon>Batillaria</taxon>
    </lineage>
</organism>
<feature type="compositionally biased region" description="Polar residues" evidence="4">
    <location>
        <begin position="8"/>
        <end position="21"/>
    </location>
</feature>
<gene>
    <name evidence="7" type="ORF">BaRGS_00011972</name>
</gene>
<proteinExistence type="predicted"/>
<keyword evidence="2" id="KW-0539">Nucleus</keyword>
<feature type="non-terminal residue" evidence="7">
    <location>
        <position position="1421"/>
    </location>
</feature>
<dbReference type="InterPro" id="IPR052620">
    <property type="entry name" value="ELYS/MEL-28_NucAsmblyFactor"/>
</dbReference>
<evidence type="ECO:0000256" key="2">
    <source>
        <dbReference type="ARBA" id="ARBA00023242"/>
    </source>
</evidence>
<reference evidence="7 8" key="1">
    <citation type="journal article" date="2023" name="Sci. Data">
        <title>Genome assembly of the Korean intertidal mud-creeper Batillaria attramentaria.</title>
        <authorList>
            <person name="Patra A.K."/>
            <person name="Ho P.T."/>
            <person name="Jun S."/>
            <person name="Lee S.J."/>
            <person name="Kim Y."/>
            <person name="Won Y.J."/>
        </authorList>
    </citation>
    <scope>NUCLEOTIDE SEQUENCE [LARGE SCALE GENOMIC DNA]</scope>
    <source>
        <strain evidence="7">Wonlab-2016</strain>
    </source>
</reference>
<evidence type="ECO:0000313" key="8">
    <source>
        <dbReference type="Proteomes" id="UP001519460"/>
    </source>
</evidence>
<dbReference type="PANTHER" id="PTHR21583">
    <property type="entry name" value="ELYS PROTEIN"/>
    <property type="match status" value="1"/>
</dbReference>
<dbReference type="InterPro" id="IPR025151">
    <property type="entry name" value="ELYS_dom"/>
</dbReference>